<dbReference type="PANTHER" id="PTHR43297:SF2">
    <property type="entry name" value="DIPEPTIDE TRANSPORT ATP-BINDING PROTEIN DPPD"/>
    <property type="match status" value="1"/>
</dbReference>
<dbReference type="GO" id="GO:0005886">
    <property type="term" value="C:plasma membrane"/>
    <property type="evidence" value="ECO:0007669"/>
    <property type="project" value="UniProtKB-SubCell"/>
</dbReference>
<evidence type="ECO:0000313" key="9">
    <source>
        <dbReference type="EMBL" id="NYD22684.1"/>
    </source>
</evidence>
<evidence type="ECO:0000256" key="4">
    <source>
        <dbReference type="ARBA" id="ARBA00022475"/>
    </source>
</evidence>
<dbReference type="Pfam" id="PF08352">
    <property type="entry name" value="oligo_HPY"/>
    <property type="match status" value="1"/>
</dbReference>
<keyword evidence="4" id="KW-1003">Cell membrane</keyword>
<gene>
    <name evidence="9" type="ORF">BJ968_002224</name>
</gene>
<dbReference type="CDD" id="cd03257">
    <property type="entry name" value="ABC_NikE_OppD_transporters"/>
    <property type="match status" value="1"/>
</dbReference>
<keyword evidence="6 9" id="KW-0067">ATP-binding</keyword>
<dbReference type="AlphaFoldDB" id="A0A7Y9DLA5"/>
<evidence type="ECO:0000256" key="5">
    <source>
        <dbReference type="ARBA" id="ARBA00022741"/>
    </source>
</evidence>
<dbReference type="SUPFAM" id="SSF52540">
    <property type="entry name" value="P-loop containing nucleoside triphosphate hydrolases"/>
    <property type="match status" value="1"/>
</dbReference>
<evidence type="ECO:0000313" key="10">
    <source>
        <dbReference type="Proteomes" id="UP000521922"/>
    </source>
</evidence>
<dbReference type="RefSeq" id="WP_179751848.1">
    <property type="nucleotide sequence ID" value="NZ_BAAAGN010000009.1"/>
</dbReference>
<dbReference type="Pfam" id="PF00005">
    <property type="entry name" value="ABC_tran"/>
    <property type="match status" value="1"/>
</dbReference>
<keyword evidence="3" id="KW-0813">Transport</keyword>
<organism evidence="9 10">
    <name type="scientific">Kineococcus aurantiacus</name>
    <dbReference type="NCBI Taxonomy" id="37633"/>
    <lineage>
        <taxon>Bacteria</taxon>
        <taxon>Bacillati</taxon>
        <taxon>Actinomycetota</taxon>
        <taxon>Actinomycetes</taxon>
        <taxon>Kineosporiales</taxon>
        <taxon>Kineosporiaceae</taxon>
        <taxon>Kineococcus</taxon>
    </lineage>
</organism>
<sequence length="291" mass="30466">MTPVVPQQNPARPLLRVRGLDVRYRTPGGAAHPAVSGATFDLHAGQRMALVGQSGSGKTTLALAVTGLLASAAADVEITADELTVDGRPVVPRGRGAIPVRTPGTAVVFQDAMNALDPVRPVGKQLGAVLAGAGTRGRAARDAAGHWLERVGLRDVSRVLRARPDELSGGMRQRVMIAVALAGGPRLLVADEPTSALDASLARGAMELLTELTRSEGIALLVISHDILLCLEHTDVVGVMYDGELVELGASARLAEHAEHPYTRALVECVPTMADRTRQWLPTLADVAPAP</sequence>
<feature type="domain" description="ABC transporter" evidence="8">
    <location>
        <begin position="17"/>
        <end position="267"/>
    </location>
</feature>
<evidence type="ECO:0000256" key="2">
    <source>
        <dbReference type="ARBA" id="ARBA00005417"/>
    </source>
</evidence>
<dbReference type="InterPro" id="IPR013563">
    <property type="entry name" value="Oligopep_ABC_C"/>
</dbReference>
<evidence type="ECO:0000259" key="8">
    <source>
        <dbReference type="PROSITE" id="PS50893"/>
    </source>
</evidence>
<comment type="similarity">
    <text evidence="2">Belongs to the ABC transporter superfamily.</text>
</comment>
<dbReference type="InterPro" id="IPR003593">
    <property type="entry name" value="AAA+_ATPase"/>
</dbReference>
<comment type="caution">
    <text evidence="9">The sequence shown here is derived from an EMBL/GenBank/DDBJ whole genome shotgun (WGS) entry which is preliminary data.</text>
</comment>
<dbReference type="InterPro" id="IPR003439">
    <property type="entry name" value="ABC_transporter-like_ATP-bd"/>
</dbReference>
<evidence type="ECO:0000256" key="7">
    <source>
        <dbReference type="ARBA" id="ARBA00023136"/>
    </source>
</evidence>
<protein>
    <submittedName>
        <fullName evidence="9">Peptide/nickel transport system ATP-binding protein</fullName>
    </submittedName>
</protein>
<accession>A0A7Y9DLA5</accession>
<dbReference type="Gene3D" id="3.40.50.300">
    <property type="entry name" value="P-loop containing nucleotide triphosphate hydrolases"/>
    <property type="match status" value="1"/>
</dbReference>
<keyword evidence="5" id="KW-0547">Nucleotide-binding</keyword>
<dbReference type="EMBL" id="JACCBB010000001">
    <property type="protein sequence ID" value="NYD22684.1"/>
    <property type="molecule type" value="Genomic_DNA"/>
</dbReference>
<dbReference type="InterPro" id="IPR017871">
    <property type="entry name" value="ABC_transporter-like_CS"/>
</dbReference>
<dbReference type="InterPro" id="IPR050388">
    <property type="entry name" value="ABC_Ni/Peptide_Import"/>
</dbReference>
<evidence type="ECO:0000256" key="6">
    <source>
        <dbReference type="ARBA" id="ARBA00022840"/>
    </source>
</evidence>
<dbReference type="GO" id="GO:0005524">
    <property type="term" value="F:ATP binding"/>
    <property type="evidence" value="ECO:0007669"/>
    <property type="project" value="UniProtKB-KW"/>
</dbReference>
<dbReference type="PANTHER" id="PTHR43297">
    <property type="entry name" value="OLIGOPEPTIDE TRANSPORT ATP-BINDING PROTEIN APPD"/>
    <property type="match status" value="1"/>
</dbReference>
<evidence type="ECO:0000256" key="3">
    <source>
        <dbReference type="ARBA" id="ARBA00022448"/>
    </source>
</evidence>
<dbReference type="GO" id="GO:0015833">
    <property type="term" value="P:peptide transport"/>
    <property type="evidence" value="ECO:0007669"/>
    <property type="project" value="InterPro"/>
</dbReference>
<evidence type="ECO:0000256" key="1">
    <source>
        <dbReference type="ARBA" id="ARBA00004202"/>
    </source>
</evidence>
<dbReference type="PROSITE" id="PS00211">
    <property type="entry name" value="ABC_TRANSPORTER_1"/>
    <property type="match status" value="1"/>
</dbReference>
<proteinExistence type="inferred from homology"/>
<keyword evidence="7" id="KW-0472">Membrane</keyword>
<dbReference type="PROSITE" id="PS50893">
    <property type="entry name" value="ABC_TRANSPORTER_2"/>
    <property type="match status" value="1"/>
</dbReference>
<dbReference type="Proteomes" id="UP000521922">
    <property type="component" value="Unassembled WGS sequence"/>
</dbReference>
<name>A0A7Y9DLA5_9ACTN</name>
<dbReference type="GO" id="GO:0016887">
    <property type="term" value="F:ATP hydrolysis activity"/>
    <property type="evidence" value="ECO:0007669"/>
    <property type="project" value="InterPro"/>
</dbReference>
<comment type="subcellular location">
    <subcellularLocation>
        <location evidence="1">Cell membrane</location>
        <topology evidence="1">Peripheral membrane protein</topology>
    </subcellularLocation>
</comment>
<dbReference type="SMART" id="SM00382">
    <property type="entry name" value="AAA"/>
    <property type="match status" value="1"/>
</dbReference>
<keyword evidence="10" id="KW-1185">Reference proteome</keyword>
<reference evidence="9 10" key="1">
    <citation type="submission" date="2020-07" db="EMBL/GenBank/DDBJ databases">
        <title>Sequencing the genomes of 1000 actinobacteria strains.</title>
        <authorList>
            <person name="Klenk H.-P."/>
        </authorList>
    </citation>
    <scope>NUCLEOTIDE SEQUENCE [LARGE SCALE GENOMIC DNA]</scope>
    <source>
        <strain evidence="9 10">DSM 7487</strain>
    </source>
</reference>
<dbReference type="InterPro" id="IPR027417">
    <property type="entry name" value="P-loop_NTPase"/>
</dbReference>